<dbReference type="GO" id="GO:0005886">
    <property type="term" value="C:plasma membrane"/>
    <property type="evidence" value="ECO:0007669"/>
    <property type="project" value="TreeGrafter"/>
</dbReference>
<dbReference type="Pfam" id="PF01275">
    <property type="entry name" value="Myelin_PLP"/>
    <property type="match status" value="1"/>
</dbReference>
<name>A0A1S3IVH8_LINAN</name>
<evidence type="ECO:0000313" key="2">
    <source>
        <dbReference type="Proteomes" id="UP000085678"/>
    </source>
</evidence>
<feature type="transmembrane region" description="Helical" evidence="1">
    <location>
        <begin position="195"/>
        <end position="215"/>
    </location>
</feature>
<dbReference type="InterPro" id="IPR001614">
    <property type="entry name" value="Myelin_PLP"/>
</dbReference>
<dbReference type="GeneID" id="106167850"/>
<dbReference type="RefSeq" id="XP_013391813.1">
    <property type="nucleotide sequence ID" value="XM_013536359.1"/>
</dbReference>
<keyword evidence="1" id="KW-0812">Transmembrane</keyword>
<dbReference type="PANTHER" id="PTHR11683:SF12">
    <property type="entry name" value="M6, ISOFORM F"/>
    <property type="match status" value="1"/>
</dbReference>
<protein>
    <submittedName>
        <fullName evidence="4">Neuronal membrane glycoprotein M6-a isoform X1</fullName>
    </submittedName>
    <submittedName>
        <fullName evidence="3">Neuronal membrane glycoprotein M6-a-like isoform X1</fullName>
    </submittedName>
</protein>
<organism evidence="2 4">
    <name type="scientific">Lingula anatina</name>
    <name type="common">Brachiopod</name>
    <name type="synonym">Lingula unguis</name>
    <dbReference type="NCBI Taxonomy" id="7574"/>
    <lineage>
        <taxon>Eukaryota</taxon>
        <taxon>Metazoa</taxon>
        <taxon>Spiralia</taxon>
        <taxon>Lophotrochozoa</taxon>
        <taxon>Brachiopoda</taxon>
        <taxon>Linguliformea</taxon>
        <taxon>Lingulata</taxon>
        <taxon>Lingulida</taxon>
        <taxon>Linguloidea</taxon>
        <taxon>Lingulidae</taxon>
        <taxon>Lingula</taxon>
    </lineage>
</organism>
<dbReference type="RefSeq" id="XP_013402195.1">
    <property type="nucleotide sequence ID" value="XM_013546741.1"/>
</dbReference>
<gene>
    <name evidence="4" type="primary">LOC106167850</name>
    <name evidence="3" type="synonym">LOC106159913</name>
</gene>
<accession>A0A1S3IVH8</accession>
<dbReference type="PRINTS" id="PR00214">
    <property type="entry name" value="MYELINPLP"/>
</dbReference>
<feature type="transmembrane region" description="Helical" evidence="1">
    <location>
        <begin position="103"/>
        <end position="128"/>
    </location>
</feature>
<keyword evidence="1" id="KW-1133">Transmembrane helix</keyword>
<reference evidence="3 4" key="1">
    <citation type="submission" date="2025-04" db="UniProtKB">
        <authorList>
            <consortium name="RefSeq"/>
        </authorList>
    </citation>
    <scope>IDENTIFICATION</scope>
    <source>
        <tissue evidence="3 4">Gonads</tissue>
    </source>
</reference>
<sequence length="264" mass="29232">MGALECLGRIPYASLIATLKCWVGVGIFCGCLYSALRIVLEDIFSKLLGFSIEWLRILVIVLIIVAVVMGIFATLLLIFGFLATGNTRRNVYKGNKCIMGGRVSAAMFMMLTYIMNLTWVLICALLTVPVLMYVMFMSICNEEIIDRQLAGWYPTINISHYGLYRNATALGGKNVLRTPTELSKLCEHISEAGPLFIVAFIGALLIVLSMVHFMVSLTANYTKIKIAKELTDYRSAVDLESTMEMDSIIGRSGKIPDKVPFGTQ</sequence>
<evidence type="ECO:0000313" key="3">
    <source>
        <dbReference type="RefSeq" id="XP_013391813.1"/>
    </source>
</evidence>
<evidence type="ECO:0000313" key="4">
    <source>
        <dbReference type="RefSeq" id="XP_013402195.1"/>
    </source>
</evidence>
<dbReference type="Proteomes" id="UP000085678">
    <property type="component" value="Unplaced"/>
</dbReference>
<dbReference type="OrthoDB" id="9993736at2759"/>
<evidence type="ECO:0000256" key="1">
    <source>
        <dbReference type="SAM" id="Phobius"/>
    </source>
</evidence>
<dbReference type="GeneID" id="106159913"/>
<keyword evidence="2" id="KW-1185">Reference proteome</keyword>
<feature type="transmembrane region" description="Helical" evidence="1">
    <location>
        <begin position="12"/>
        <end position="35"/>
    </location>
</feature>
<keyword evidence="1" id="KW-0472">Membrane</keyword>
<dbReference type="GO" id="GO:0031175">
    <property type="term" value="P:neuron projection development"/>
    <property type="evidence" value="ECO:0007669"/>
    <property type="project" value="TreeGrafter"/>
</dbReference>
<dbReference type="PANTHER" id="PTHR11683">
    <property type="entry name" value="MYELIN PROTEOLIPID"/>
    <property type="match status" value="1"/>
</dbReference>
<feature type="transmembrane region" description="Helical" evidence="1">
    <location>
        <begin position="55"/>
        <end position="82"/>
    </location>
</feature>
<dbReference type="KEGG" id="lak:106167850"/>
<proteinExistence type="predicted"/>
<dbReference type="KEGG" id="lak:106159913"/>
<dbReference type="AlphaFoldDB" id="A0A1S3IVH8"/>